<keyword evidence="11" id="KW-1185">Reference proteome</keyword>
<dbReference type="RefSeq" id="WP_270898236.1">
    <property type="nucleotide sequence ID" value="NZ_JBHSPF010000068.1"/>
</dbReference>
<dbReference type="PANTHER" id="PTHR43840:SF15">
    <property type="entry name" value="MITOCHONDRIAL METAL TRANSPORTER 1-RELATED"/>
    <property type="match status" value="1"/>
</dbReference>
<dbReference type="SUPFAM" id="SSF161111">
    <property type="entry name" value="Cation efflux protein transmembrane domain-like"/>
    <property type="match status" value="1"/>
</dbReference>
<keyword evidence="4 7" id="KW-0812">Transmembrane</keyword>
<evidence type="ECO:0000259" key="9">
    <source>
        <dbReference type="Pfam" id="PF16916"/>
    </source>
</evidence>
<dbReference type="InterPro" id="IPR036837">
    <property type="entry name" value="Cation_efflux_CTD_sf"/>
</dbReference>
<dbReference type="EMBL" id="JBHSPF010000068">
    <property type="protein sequence ID" value="MFC5629811.1"/>
    <property type="molecule type" value="Genomic_DNA"/>
</dbReference>
<evidence type="ECO:0000256" key="2">
    <source>
        <dbReference type="ARBA" id="ARBA00008114"/>
    </source>
</evidence>
<dbReference type="Proteomes" id="UP001596143">
    <property type="component" value="Unassembled WGS sequence"/>
</dbReference>
<keyword evidence="6 7" id="KW-0472">Membrane</keyword>
<dbReference type="InterPro" id="IPR002524">
    <property type="entry name" value="Cation_efflux"/>
</dbReference>
<dbReference type="SUPFAM" id="SSF160240">
    <property type="entry name" value="Cation efflux protein cytoplasmic domain-like"/>
    <property type="match status" value="1"/>
</dbReference>
<comment type="subcellular location">
    <subcellularLocation>
        <location evidence="1">Membrane</location>
        <topology evidence="1">Multi-pass membrane protein</topology>
    </subcellularLocation>
</comment>
<keyword evidence="3" id="KW-0813">Transport</keyword>
<dbReference type="NCBIfam" id="TIGR01297">
    <property type="entry name" value="CDF"/>
    <property type="match status" value="1"/>
</dbReference>
<evidence type="ECO:0000256" key="1">
    <source>
        <dbReference type="ARBA" id="ARBA00004141"/>
    </source>
</evidence>
<feature type="domain" description="Cation efflux protein transmembrane" evidence="8">
    <location>
        <begin position="7"/>
        <end position="201"/>
    </location>
</feature>
<gene>
    <name evidence="10" type="ORF">ACFPTR_13230</name>
</gene>
<feature type="transmembrane region" description="Helical" evidence="7">
    <location>
        <begin position="74"/>
        <end position="92"/>
    </location>
</feature>
<organism evidence="10 11">
    <name type="scientific">Aliibacillus thermotolerans</name>
    <dbReference type="NCBI Taxonomy" id="1834418"/>
    <lineage>
        <taxon>Bacteria</taxon>
        <taxon>Bacillati</taxon>
        <taxon>Bacillota</taxon>
        <taxon>Bacilli</taxon>
        <taxon>Bacillales</taxon>
        <taxon>Bacillaceae</taxon>
        <taxon>Aliibacillus</taxon>
    </lineage>
</organism>
<dbReference type="Gene3D" id="1.20.1510.10">
    <property type="entry name" value="Cation efflux protein transmembrane domain"/>
    <property type="match status" value="1"/>
</dbReference>
<evidence type="ECO:0000256" key="7">
    <source>
        <dbReference type="SAM" id="Phobius"/>
    </source>
</evidence>
<dbReference type="InterPro" id="IPR027470">
    <property type="entry name" value="Cation_efflux_CTD"/>
</dbReference>
<evidence type="ECO:0000313" key="11">
    <source>
        <dbReference type="Proteomes" id="UP001596143"/>
    </source>
</evidence>
<feature type="transmembrane region" description="Helical" evidence="7">
    <location>
        <begin position="150"/>
        <end position="169"/>
    </location>
</feature>
<dbReference type="InterPro" id="IPR058533">
    <property type="entry name" value="Cation_efflux_TM"/>
</dbReference>
<dbReference type="Pfam" id="PF16916">
    <property type="entry name" value="ZT_dimer"/>
    <property type="match status" value="1"/>
</dbReference>
<reference evidence="11" key="1">
    <citation type="journal article" date="2019" name="Int. J. Syst. Evol. Microbiol.">
        <title>The Global Catalogue of Microorganisms (GCM) 10K type strain sequencing project: providing services to taxonomists for standard genome sequencing and annotation.</title>
        <authorList>
            <consortium name="The Broad Institute Genomics Platform"/>
            <consortium name="The Broad Institute Genome Sequencing Center for Infectious Disease"/>
            <person name="Wu L."/>
            <person name="Ma J."/>
        </authorList>
    </citation>
    <scope>NUCLEOTIDE SEQUENCE [LARGE SCALE GENOMIC DNA]</scope>
    <source>
        <strain evidence="11">CGMCC 1.15790</strain>
    </source>
</reference>
<sequence>MVKIGAYIGIIGNIILALVKGVVGIVAESRALIADAIHSTSDVISSIAVFIGVRAAKRPPDRDHPYGHGKAETLTAIIVAVLLFLVGAEIGIEAVKDIGKEATVPHAMALIAVIFSIVVKEGMFHYKYQLGKKYKSDALITDAWHHRSDAFSSIAAFVGIGASLLGDWIDVSWLLYGDVMAGLFVAILIMRMAWKLGKDSIHNVLDHVLHEEDTKEMREIVIQVDGVRRIDEFFAREHGYYVIVDIKIAVDPSITVEEGHAIAKNVKEALLTINNVKDVFVHVNPDVSPEKRSE</sequence>
<dbReference type="Pfam" id="PF01545">
    <property type="entry name" value="Cation_efflux"/>
    <property type="match status" value="1"/>
</dbReference>
<proteinExistence type="inferred from homology"/>
<dbReference type="Gene3D" id="3.30.70.1350">
    <property type="entry name" value="Cation efflux protein, cytoplasmic domain"/>
    <property type="match status" value="1"/>
</dbReference>
<feature type="transmembrane region" description="Helical" evidence="7">
    <location>
        <begin position="7"/>
        <end position="27"/>
    </location>
</feature>
<evidence type="ECO:0000256" key="5">
    <source>
        <dbReference type="ARBA" id="ARBA00022989"/>
    </source>
</evidence>
<feature type="transmembrane region" description="Helical" evidence="7">
    <location>
        <begin position="33"/>
        <end position="53"/>
    </location>
</feature>
<evidence type="ECO:0000256" key="4">
    <source>
        <dbReference type="ARBA" id="ARBA00022692"/>
    </source>
</evidence>
<protein>
    <submittedName>
        <fullName evidence="10">Cation diffusion facilitator family transporter</fullName>
    </submittedName>
</protein>
<feature type="domain" description="Cation efflux protein cytoplasmic" evidence="9">
    <location>
        <begin position="209"/>
        <end position="285"/>
    </location>
</feature>
<accession>A0ABW0U8K2</accession>
<dbReference type="InterPro" id="IPR050291">
    <property type="entry name" value="CDF_Transporter"/>
</dbReference>
<evidence type="ECO:0000256" key="3">
    <source>
        <dbReference type="ARBA" id="ARBA00022448"/>
    </source>
</evidence>
<evidence type="ECO:0000313" key="10">
    <source>
        <dbReference type="EMBL" id="MFC5629811.1"/>
    </source>
</evidence>
<comment type="caution">
    <text evidence="10">The sequence shown here is derived from an EMBL/GenBank/DDBJ whole genome shotgun (WGS) entry which is preliminary data.</text>
</comment>
<feature type="transmembrane region" description="Helical" evidence="7">
    <location>
        <begin position="104"/>
        <end position="126"/>
    </location>
</feature>
<dbReference type="InterPro" id="IPR027469">
    <property type="entry name" value="Cation_efflux_TMD_sf"/>
</dbReference>
<feature type="transmembrane region" description="Helical" evidence="7">
    <location>
        <begin position="175"/>
        <end position="194"/>
    </location>
</feature>
<dbReference type="PANTHER" id="PTHR43840">
    <property type="entry name" value="MITOCHONDRIAL METAL TRANSPORTER 1-RELATED"/>
    <property type="match status" value="1"/>
</dbReference>
<keyword evidence="5 7" id="KW-1133">Transmembrane helix</keyword>
<comment type="similarity">
    <text evidence="2">Belongs to the cation diffusion facilitator (CDF) transporter (TC 2.A.4) family.</text>
</comment>
<evidence type="ECO:0000259" key="8">
    <source>
        <dbReference type="Pfam" id="PF01545"/>
    </source>
</evidence>
<evidence type="ECO:0000256" key="6">
    <source>
        <dbReference type="ARBA" id="ARBA00023136"/>
    </source>
</evidence>
<name>A0ABW0U8K2_9BACI</name>